<evidence type="ECO:0000313" key="1">
    <source>
        <dbReference type="EMBL" id="SVE17813.1"/>
    </source>
</evidence>
<organism evidence="1">
    <name type="scientific">marine metagenome</name>
    <dbReference type="NCBI Taxonomy" id="408172"/>
    <lineage>
        <taxon>unclassified sequences</taxon>
        <taxon>metagenomes</taxon>
        <taxon>ecological metagenomes</taxon>
    </lineage>
</organism>
<accession>A0A383BDA9</accession>
<dbReference type="AlphaFoldDB" id="A0A383BDA9"/>
<name>A0A383BDA9_9ZZZZ</name>
<proteinExistence type="predicted"/>
<reference evidence="1" key="1">
    <citation type="submission" date="2018-05" db="EMBL/GenBank/DDBJ databases">
        <authorList>
            <person name="Lanie J.A."/>
            <person name="Ng W.-L."/>
            <person name="Kazmierczak K.M."/>
            <person name="Andrzejewski T.M."/>
            <person name="Davidsen T.M."/>
            <person name="Wayne K.J."/>
            <person name="Tettelin H."/>
            <person name="Glass J.I."/>
            <person name="Rusch D."/>
            <person name="Podicherti R."/>
            <person name="Tsui H.-C.T."/>
            <person name="Winkler M.E."/>
        </authorList>
    </citation>
    <scope>NUCLEOTIDE SEQUENCE</scope>
</reference>
<sequence>MRFSNSVVFVLVLMVLGYNFVV</sequence>
<gene>
    <name evidence="1" type="ORF">METZ01_LOCUS470667</name>
</gene>
<dbReference type="EMBL" id="UINC01199404">
    <property type="protein sequence ID" value="SVE17813.1"/>
    <property type="molecule type" value="Genomic_DNA"/>
</dbReference>
<protein>
    <submittedName>
        <fullName evidence="1">Uncharacterized protein</fullName>
    </submittedName>
</protein>